<dbReference type="InterPro" id="IPR025354">
    <property type="entry name" value="DUF4258"/>
</dbReference>
<sequence>MEIVFTKHARARLKERGISEKNVKEAIIFPDKSLSGYANKKLIQKKIKNKNLVVIYIEENKSKIIITTYWR</sequence>
<proteinExistence type="predicted"/>
<name>A0A554LHM5_9BACT</name>
<dbReference type="Proteomes" id="UP000315689">
    <property type="component" value="Unassembled WGS sequence"/>
</dbReference>
<evidence type="ECO:0000313" key="1">
    <source>
        <dbReference type="EMBL" id="TSC92355.1"/>
    </source>
</evidence>
<comment type="caution">
    <text evidence="1">The sequence shown here is derived from an EMBL/GenBank/DDBJ whole genome shotgun (WGS) entry which is preliminary data.</text>
</comment>
<dbReference type="EMBL" id="VMGK01000034">
    <property type="protein sequence ID" value="TSC92355.1"/>
    <property type="molecule type" value="Genomic_DNA"/>
</dbReference>
<accession>A0A554LHM5</accession>
<evidence type="ECO:0000313" key="2">
    <source>
        <dbReference type="Proteomes" id="UP000315689"/>
    </source>
</evidence>
<dbReference type="AlphaFoldDB" id="A0A554LHM5"/>
<gene>
    <name evidence="1" type="ORF">CEN89_749</name>
</gene>
<dbReference type="Pfam" id="PF14076">
    <property type="entry name" value="DUF4258"/>
    <property type="match status" value="1"/>
</dbReference>
<reference evidence="1 2" key="1">
    <citation type="submission" date="2017-07" db="EMBL/GenBank/DDBJ databases">
        <title>Mechanisms for carbon and nitrogen cycling indicate functional differentiation within the Candidate Phyla Radiation.</title>
        <authorList>
            <person name="Danczak R.E."/>
            <person name="Johnston M.D."/>
            <person name="Kenah C."/>
            <person name="Slattery M."/>
            <person name="Wrighton K.C."/>
            <person name="Wilkins M.J."/>
        </authorList>
    </citation>
    <scope>NUCLEOTIDE SEQUENCE [LARGE SCALE GENOMIC DNA]</scope>
    <source>
        <strain evidence="1">Licking1014_7</strain>
    </source>
</reference>
<evidence type="ECO:0008006" key="3">
    <source>
        <dbReference type="Google" id="ProtNLM"/>
    </source>
</evidence>
<organism evidence="1 2">
    <name type="scientific">Candidatus Berkelbacteria bacterium Licking1014_7</name>
    <dbReference type="NCBI Taxonomy" id="2017147"/>
    <lineage>
        <taxon>Bacteria</taxon>
        <taxon>Candidatus Berkelbacteria</taxon>
    </lineage>
</organism>
<protein>
    <recommendedName>
        <fullName evidence="3">DUF4258 domain-containing protein</fullName>
    </recommendedName>
</protein>